<dbReference type="AlphaFoldDB" id="A0A2T6GL31"/>
<feature type="transmembrane region" description="Helical" evidence="1">
    <location>
        <begin position="39"/>
        <end position="56"/>
    </location>
</feature>
<organism evidence="2 3">
    <name type="scientific">Pseudomonas protegens</name>
    <dbReference type="NCBI Taxonomy" id="380021"/>
    <lineage>
        <taxon>Bacteria</taxon>
        <taxon>Pseudomonadati</taxon>
        <taxon>Pseudomonadota</taxon>
        <taxon>Gammaproteobacteria</taxon>
        <taxon>Pseudomonadales</taxon>
        <taxon>Pseudomonadaceae</taxon>
        <taxon>Pseudomonas</taxon>
    </lineage>
</organism>
<keyword evidence="1" id="KW-1133">Transmembrane helix</keyword>
<dbReference type="Proteomes" id="UP000244178">
    <property type="component" value="Unassembled WGS sequence"/>
</dbReference>
<protein>
    <submittedName>
        <fullName evidence="2">Uncharacterized protein</fullName>
    </submittedName>
</protein>
<sequence length="81" mass="8947">MAERLIYWFFISVLGLAGAGAVGFFLYKAWVAFQWNDQAYWGFLVLALGVGLFAFINTKKLYGTWMAPSSVPAEGEDQTAG</sequence>
<reference evidence="2 3" key="1">
    <citation type="submission" date="2018-03" db="EMBL/GenBank/DDBJ databases">
        <title>Draft genome sequence of the plant growth promoting rhizobacterium Pseudomonas protegens strain BNJ-SS-45 isolated from wheat (Triticum aestivum) rhizosphere.</title>
        <authorList>
            <person name="Bajpai A."/>
            <person name="Shende K."/>
            <person name="Meena N."/>
            <person name="Upadhyayula S.R."/>
            <person name="Suravajhala P."/>
            <person name="Medicherla K.M."/>
            <person name="Johri B.N."/>
        </authorList>
    </citation>
    <scope>NUCLEOTIDE SEQUENCE [LARGE SCALE GENOMIC DNA]</scope>
    <source>
        <strain evidence="2 3">BNJ-SS-45</strain>
    </source>
</reference>
<gene>
    <name evidence="2" type="ORF">C5U62_15885</name>
</gene>
<keyword evidence="1" id="KW-0812">Transmembrane</keyword>
<comment type="caution">
    <text evidence="2">The sequence shown here is derived from an EMBL/GenBank/DDBJ whole genome shotgun (WGS) entry which is preliminary data.</text>
</comment>
<evidence type="ECO:0000313" key="2">
    <source>
        <dbReference type="EMBL" id="PUA44857.1"/>
    </source>
</evidence>
<name>A0A2T6GL31_9PSED</name>
<dbReference type="RefSeq" id="WP_108545078.1">
    <property type="nucleotide sequence ID" value="NZ_PYJM01000003.1"/>
</dbReference>
<proteinExistence type="predicted"/>
<feature type="transmembrane region" description="Helical" evidence="1">
    <location>
        <begin position="7"/>
        <end position="27"/>
    </location>
</feature>
<accession>A0A2T6GL31</accession>
<evidence type="ECO:0000313" key="3">
    <source>
        <dbReference type="Proteomes" id="UP000244178"/>
    </source>
</evidence>
<keyword evidence="1" id="KW-0472">Membrane</keyword>
<evidence type="ECO:0000256" key="1">
    <source>
        <dbReference type="SAM" id="Phobius"/>
    </source>
</evidence>
<dbReference type="EMBL" id="PYJM01000003">
    <property type="protein sequence ID" value="PUA44857.1"/>
    <property type="molecule type" value="Genomic_DNA"/>
</dbReference>